<dbReference type="EC" id="2.7.13.3" evidence="2"/>
<dbReference type="InterPro" id="IPR011006">
    <property type="entry name" value="CheY-like_superfamily"/>
</dbReference>
<keyword evidence="9" id="KW-0805">Transcription regulation</keyword>
<dbReference type="Pfam" id="PF00512">
    <property type="entry name" value="HisKA"/>
    <property type="match status" value="1"/>
</dbReference>
<dbReference type="InterPro" id="IPR009057">
    <property type="entry name" value="Homeodomain-like_sf"/>
</dbReference>
<dbReference type="InterPro" id="IPR004358">
    <property type="entry name" value="Sig_transdc_His_kin-like_C"/>
</dbReference>
<feature type="domain" description="Response regulatory" evidence="15">
    <location>
        <begin position="1121"/>
        <end position="1236"/>
    </location>
</feature>
<dbReference type="PRINTS" id="PR00344">
    <property type="entry name" value="BCTRLSENSOR"/>
</dbReference>
<dbReference type="SMART" id="SM00387">
    <property type="entry name" value="HATPase_c"/>
    <property type="match status" value="1"/>
</dbReference>
<dbReference type="Gene3D" id="1.10.287.130">
    <property type="match status" value="1"/>
</dbReference>
<evidence type="ECO:0000313" key="17">
    <source>
        <dbReference type="Proteomes" id="UP000233535"/>
    </source>
</evidence>
<dbReference type="EMBL" id="MVDD01000015">
    <property type="protein sequence ID" value="PKQ61325.1"/>
    <property type="molecule type" value="Genomic_DNA"/>
</dbReference>
<dbReference type="InterPro" id="IPR036890">
    <property type="entry name" value="HATPase_C_sf"/>
</dbReference>
<keyword evidence="12" id="KW-1133">Transmembrane helix</keyword>
<name>A0A2N3HTD6_9BACT</name>
<keyword evidence="6" id="KW-0418">Kinase</keyword>
<evidence type="ECO:0000256" key="7">
    <source>
        <dbReference type="ARBA" id="ARBA00022840"/>
    </source>
</evidence>
<keyword evidence="4" id="KW-0808">Transferase</keyword>
<dbReference type="PROSITE" id="PS50109">
    <property type="entry name" value="HIS_KIN"/>
    <property type="match status" value="1"/>
</dbReference>
<feature type="domain" description="HTH araC/xylS-type" evidence="13">
    <location>
        <begin position="1268"/>
        <end position="1367"/>
    </location>
</feature>
<keyword evidence="10" id="KW-0804">Transcription</keyword>
<evidence type="ECO:0000313" key="16">
    <source>
        <dbReference type="EMBL" id="PKQ61325.1"/>
    </source>
</evidence>
<sequence length="1374" mass="157030">MPTKIYILIILLIFTLNESFGVVKKLESSQQLTISEGLAHNGVTCILEDSRGYLWFGTYEGLNRYDGYELKVYKNTIDKDLLASNRVRAIAEDSKGNLWIGTDEGITIYNYSQERFQHIFTNKLYNNKMRGPIVRSILINEDKGVVLCVTEGDGILVFKDDNSFSKQYLLASKDLDLEFYDAIELDKSNYLFATSGGPVHLNLESGKMILCQEPGYNFNNSLTKIDDNTILLCLDFGIAILEYQISNKKITLKLKGTYLQSESFKTASIDHYRNLWLGTLNDGMIRIENADLIKNGKAFKQSRFNAGKSTLRSSCFAPITKSGCWYGTFNEGIFHFDMEDNPFGKFNIEMGYEFGLTSNLVTHFSALDKDRVFITATRGGIALFNTTEKKFEPLPFHLSDNDKGNITSVFVDSKKNIWMKMMSEDGIYRARKGNQKVEKVVGNTIPAGIGLRSFSEDKKGNIWIGSADNVYEICMNAKGEVQEVILLNDHPFFKNNKLSLIRSVYVDPVYDFIWLGADSDGLFRVHTKGNGELEDLTIDQYLNDKKNKLSISGNFVSSIIRLPNKDLWIGTEGGGICKVLNSDKEPEFVAFSEKNGLSNNAVKNILYDDEYNLWITTNIGLNKFDTKDFRFRKFSEVDGLPFEDFWFASCKLPNGIMMQSGLDGFCYYNPVDLPDVEDLPIIEFGDLKLFNKLILPGDSVNGRVLLNERLNEQENIELNYNENVFSVEVRSLHFSTHDNHFIKYQLLPINDEWVEVTSDQRNIYYSGLQAGDYELNVMASNSLKQWTEPRKLKIIITPPFWETTVAYISYILLLFLIVYLVMFYILRFQSLKHNLQIEKLEKDNVKEVNLAKLRFFSNISHEIKTPITLISGPVDLLLDRFKNNADVKEKLELVQRQSKKISKLVDQVHDFQKSDANQLKIHYSTFGFSSFLKDLLSDFEFMAKNSNKNLEVKTSCSSIFVTVDKDKLEKILNNLLNNAFKFTESGNTIQVEYSCEDRNLLIKVSDTGRGIAQDDLPFIFDRFYQSQHKHGAYTGGSGIGLAFTKRLVEMHYGSIKVESELNSGTTFTVSMPIVEENASVDLQIKEKEILEIERKHDEIVPAVSQTNLSEIKVGGDFSDSCIFLAEDNDDMRDFVASSLSKFFKVKSFTNGRECLKAMEEEWPDIVISDVLMPELNGLELCRSIKSDIKTSHIPVILLTACATIEDQIKGIKEGADAYIKKPFDMQHLVARTEFLLQNRKQLRQRFQIDIPLSLDKNKDKGNDTLFLEKLYQLMAGNLDNQDLDLDSFAKELFLNRTHFYQKVKAITNQTPFELLKSYRLKKAAEFLVQNQLSVNEVYLMTGFKSRTHFSKLFKEKYNVTPGKFAEESSKKYSE</sequence>
<dbReference type="InterPro" id="IPR003661">
    <property type="entry name" value="HisK_dim/P_dom"/>
</dbReference>
<feature type="modified residue" description="4-aspartylphosphate" evidence="11">
    <location>
        <position position="1169"/>
    </location>
</feature>
<gene>
    <name evidence="16" type="ORF">BZG02_16155</name>
</gene>
<dbReference type="OrthoDB" id="9809670at2"/>
<keyword evidence="5" id="KW-0547">Nucleotide-binding</keyword>
<dbReference type="InterPro" id="IPR005467">
    <property type="entry name" value="His_kinase_dom"/>
</dbReference>
<dbReference type="InterPro" id="IPR013783">
    <property type="entry name" value="Ig-like_fold"/>
</dbReference>
<dbReference type="SUPFAM" id="SSF46689">
    <property type="entry name" value="Homeodomain-like"/>
    <property type="match status" value="1"/>
</dbReference>
<dbReference type="SMART" id="SM00342">
    <property type="entry name" value="HTH_ARAC"/>
    <property type="match status" value="1"/>
</dbReference>
<dbReference type="SUPFAM" id="SSF55874">
    <property type="entry name" value="ATPase domain of HSP90 chaperone/DNA topoisomerase II/histidine kinase"/>
    <property type="match status" value="1"/>
</dbReference>
<dbReference type="Proteomes" id="UP000233535">
    <property type="component" value="Unassembled WGS sequence"/>
</dbReference>
<feature type="transmembrane region" description="Helical" evidence="12">
    <location>
        <begin position="807"/>
        <end position="826"/>
    </location>
</feature>
<dbReference type="InterPro" id="IPR018060">
    <property type="entry name" value="HTH_AraC"/>
</dbReference>
<dbReference type="InterPro" id="IPR015943">
    <property type="entry name" value="WD40/YVTN_repeat-like_dom_sf"/>
</dbReference>
<evidence type="ECO:0000259" key="15">
    <source>
        <dbReference type="PROSITE" id="PS50110"/>
    </source>
</evidence>
<dbReference type="Pfam" id="PF02518">
    <property type="entry name" value="HATPase_c"/>
    <property type="match status" value="1"/>
</dbReference>
<evidence type="ECO:0000256" key="11">
    <source>
        <dbReference type="PROSITE-ProRule" id="PRU00169"/>
    </source>
</evidence>
<dbReference type="InterPro" id="IPR011123">
    <property type="entry name" value="Y_Y_Y"/>
</dbReference>
<keyword evidence="12" id="KW-0812">Transmembrane</keyword>
<dbReference type="Gene3D" id="3.40.50.2300">
    <property type="match status" value="1"/>
</dbReference>
<dbReference type="Gene3D" id="2.130.10.10">
    <property type="entry name" value="YVTN repeat-like/Quinoprotein amine dehydrogenase"/>
    <property type="match status" value="2"/>
</dbReference>
<evidence type="ECO:0000256" key="4">
    <source>
        <dbReference type="ARBA" id="ARBA00022679"/>
    </source>
</evidence>
<dbReference type="GO" id="GO:0003700">
    <property type="term" value="F:DNA-binding transcription factor activity"/>
    <property type="evidence" value="ECO:0007669"/>
    <property type="project" value="InterPro"/>
</dbReference>
<dbReference type="RefSeq" id="WP_101262611.1">
    <property type="nucleotide sequence ID" value="NZ_MVDD01000015.1"/>
</dbReference>
<dbReference type="SMART" id="SM00448">
    <property type="entry name" value="REC"/>
    <property type="match status" value="1"/>
</dbReference>
<dbReference type="FunFam" id="3.30.565.10:FF:000037">
    <property type="entry name" value="Hybrid sensor histidine kinase/response regulator"/>
    <property type="match status" value="1"/>
</dbReference>
<dbReference type="Gene3D" id="2.60.40.10">
    <property type="entry name" value="Immunoglobulins"/>
    <property type="match status" value="1"/>
</dbReference>
<evidence type="ECO:0000256" key="8">
    <source>
        <dbReference type="ARBA" id="ARBA00023012"/>
    </source>
</evidence>
<dbReference type="InterPro" id="IPR001789">
    <property type="entry name" value="Sig_transdc_resp-reg_receiver"/>
</dbReference>
<dbReference type="InterPro" id="IPR036097">
    <property type="entry name" value="HisK_dim/P_sf"/>
</dbReference>
<keyword evidence="8" id="KW-0902">Two-component regulatory system</keyword>
<comment type="catalytic activity">
    <reaction evidence="1">
        <text>ATP + protein L-histidine = ADP + protein N-phospho-L-histidine.</text>
        <dbReference type="EC" id="2.7.13.3"/>
    </reaction>
</comment>
<dbReference type="InterPro" id="IPR003594">
    <property type="entry name" value="HATPase_dom"/>
</dbReference>
<dbReference type="GO" id="GO:0043565">
    <property type="term" value="F:sequence-specific DNA binding"/>
    <property type="evidence" value="ECO:0007669"/>
    <property type="project" value="InterPro"/>
</dbReference>
<comment type="caution">
    <text evidence="16">The sequence shown here is derived from an EMBL/GenBank/DDBJ whole genome shotgun (WGS) entry which is preliminary data.</text>
</comment>
<keyword evidence="12" id="KW-0472">Membrane</keyword>
<dbReference type="Gene3D" id="1.10.10.60">
    <property type="entry name" value="Homeodomain-like"/>
    <property type="match status" value="1"/>
</dbReference>
<organism evidence="16 17">
    <name type="scientific">Labilibaculum filiforme</name>
    <dbReference type="NCBI Taxonomy" id="1940526"/>
    <lineage>
        <taxon>Bacteria</taxon>
        <taxon>Pseudomonadati</taxon>
        <taxon>Bacteroidota</taxon>
        <taxon>Bacteroidia</taxon>
        <taxon>Marinilabiliales</taxon>
        <taxon>Marinifilaceae</taxon>
        <taxon>Labilibaculum</taxon>
    </lineage>
</organism>
<evidence type="ECO:0000256" key="5">
    <source>
        <dbReference type="ARBA" id="ARBA00022741"/>
    </source>
</evidence>
<dbReference type="SUPFAM" id="SSF63829">
    <property type="entry name" value="Calcium-dependent phosphotriesterase"/>
    <property type="match status" value="2"/>
</dbReference>
<proteinExistence type="predicted"/>
<reference evidence="16 17" key="1">
    <citation type="journal article" date="2017" name="Front. Microbiol.">
        <title>Labilibaculum manganireducens gen. nov., sp. nov. and Labilibaculum filiforme sp. nov., Novel Bacteroidetes Isolated from Subsurface Sediments of the Baltic Sea.</title>
        <authorList>
            <person name="Vandieken V."/>
            <person name="Marshall I.P."/>
            <person name="Niemann H."/>
            <person name="Engelen B."/>
            <person name="Cypionka H."/>
        </authorList>
    </citation>
    <scope>NUCLEOTIDE SEQUENCE [LARGE SCALE GENOMIC DNA]</scope>
    <source>
        <strain evidence="16 17">59.16B</strain>
    </source>
</reference>
<dbReference type="SUPFAM" id="SSF52172">
    <property type="entry name" value="CheY-like"/>
    <property type="match status" value="1"/>
</dbReference>
<dbReference type="PROSITE" id="PS50110">
    <property type="entry name" value="RESPONSE_REGULATORY"/>
    <property type="match status" value="1"/>
</dbReference>
<evidence type="ECO:0000256" key="2">
    <source>
        <dbReference type="ARBA" id="ARBA00012438"/>
    </source>
</evidence>
<evidence type="ECO:0000256" key="3">
    <source>
        <dbReference type="ARBA" id="ARBA00022553"/>
    </source>
</evidence>
<evidence type="ECO:0000256" key="6">
    <source>
        <dbReference type="ARBA" id="ARBA00022777"/>
    </source>
</evidence>
<dbReference type="Gene3D" id="3.30.565.10">
    <property type="entry name" value="Histidine kinase-like ATPase, C-terminal domain"/>
    <property type="match status" value="1"/>
</dbReference>
<dbReference type="PROSITE" id="PS01124">
    <property type="entry name" value="HTH_ARAC_FAMILY_2"/>
    <property type="match status" value="1"/>
</dbReference>
<keyword evidence="3 11" id="KW-0597">Phosphoprotein</keyword>
<evidence type="ECO:0000259" key="14">
    <source>
        <dbReference type="PROSITE" id="PS50109"/>
    </source>
</evidence>
<dbReference type="GO" id="GO:0005524">
    <property type="term" value="F:ATP binding"/>
    <property type="evidence" value="ECO:0007669"/>
    <property type="project" value="UniProtKB-KW"/>
</dbReference>
<dbReference type="PANTHER" id="PTHR43547">
    <property type="entry name" value="TWO-COMPONENT HISTIDINE KINASE"/>
    <property type="match status" value="1"/>
</dbReference>
<keyword evidence="7" id="KW-0067">ATP-binding</keyword>
<dbReference type="Pfam" id="PF00072">
    <property type="entry name" value="Response_reg"/>
    <property type="match status" value="1"/>
</dbReference>
<dbReference type="Pfam" id="PF07495">
    <property type="entry name" value="Y_Y_Y"/>
    <property type="match status" value="1"/>
</dbReference>
<evidence type="ECO:0000256" key="9">
    <source>
        <dbReference type="ARBA" id="ARBA00023015"/>
    </source>
</evidence>
<dbReference type="CDD" id="cd00082">
    <property type="entry name" value="HisKA"/>
    <property type="match status" value="1"/>
</dbReference>
<dbReference type="Pfam" id="PF07494">
    <property type="entry name" value="Reg_prop"/>
    <property type="match status" value="2"/>
</dbReference>
<evidence type="ECO:0000259" key="13">
    <source>
        <dbReference type="PROSITE" id="PS01124"/>
    </source>
</evidence>
<dbReference type="SUPFAM" id="SSF47384">
    <property type="entry name" value="Homodimeric domain of signal transducing histidine kinase"/>
    <property type="match status" value="1"/>
</dbReference>
<evidence type="ECO:0000256" key="12">
    <source>
        <dbReference type="SAM" id="Phobius"/>
    </source>
</evidence>
<keyword evidence="17" id="KW-1185">Reference proteome</keyword>
<dbReference type="PANTHER" id="PTHR43547:SF2">
    <property type="entry name" value="HYBRID SIGNAL TRANSDUCTION HISTIDINE KINASE C"/>
    <property type="match status" value="1"/>
</dbReference>
<accession>A0A2N3HTD6</accession>
<protein>
    <recommendedName>
        <fullName evidence="2">histidine kinase</fullName>
        <ecNumber evidence="2">2.7.13.3</ecNumber>
    </recommendedName>
</protein>
<dbReference type="Pfam" id="PF12833">
    <property type="entry name" value="HTH_18"/>
    <property type="match status" value="1"/>
</dbReference>
<evidence type="ECO:0000256" key="10">
    <source>
        <dbReference type="ARBA" id="ARBA00023163"/>
    </source>
</evidence>
<evidence type="ECO:0000256" key="1">
    <source>
        <dbReference type="ARBA" id="ARBA00000085"/>
    </source>
</evidence>
<dbReference type="GO" id="GO:0000155">
    <property type="term" value="F:phosphorelay sensor kinase activity"/>
    <property type="evidence" value="ECO:0007669"/>
    <property type="project" value="InterPro"/>
</dbReference>
<dbReference type="SMART" id="SM00388">
    <property type="entry name" value="HisKA"/>
    <property type="match status" value="1"/>
</dbReference>
<feature type="domain" description="Histidine kinase" evidence="14">
    <location>
        <begin position="858"/>
        <end position="1075"/>
    </location>
</feature>
<dbReference type="InterPro" id="IPR011110">
    <property type="entry name" value="Reg_prop"/>
</dbReference>